<comment type="caution">
    <text evidence="1">The sequence shown here is derived from an EMBL/GenBank/DDBJ whole genome shotgun (WGS) entry which is preliminary data.</text>
</comment>
<evidence type="ECO:0000313" key="2">
    <source>
        <dbReference type="Proteomes" id="UP001144256"/>
    </source>
</evidence>
<evidence type="ECO:0000313" key="1">
    <source>
        <dbReference type="EMBL" id="GKX32297.1"/>
    </source>
</evidence>
<dbReference type="AlphaFoldDB" id="A0A9W6DI62"/>
<dbReference type="EMBL" id="BRLB01000031">
    <property type="protein sequence ID" value="GKX32297.1"/>
    <property type="molecule type" value="Genomic_DNA"/>
</dbReference>
<name>A0A9W6DI62_9FIRM</name>
<keyword evidence="2" id="KW-1185">Reference proteome</keyword>
<dbReference type="Proteomes" id="UP001144256">
    <property type="component" value="Unassembled WGS sequence"/>
</dbReference>
<dbReference type="CDD" id="cd11614">
    <property type="entry name" value="SAF_CpaB_FlgA_like"/>
    <property type="match status" value="1"/>
</dbReference>
<sequence>MIRRLKLNKILIVIVLLIAALITEGIIIKSTTEIEPEKKVLIFNCELKRNTKITEECISEKTFRLLNIPEQAIKDKNQVLNTYTSRDITNGEVILNNSYTDEKIINDYKAKNGHVLFSVKFDSPEKANNFNVNVGEKVKLVYAPNDGLNENLPEEYKKTKKFNVEIIEINDVNLSKENEDEYMAAEAMYITFEGKEQDAIFIINAKQRGRLEIIS</sequence>
<reference evidence="1" key="1">
    <citation type="submission" date="2022-06" db="EMBL/GenBank/DDBJ databases">
        <title>Vallitalea longa sp. nov., an anaerobic bacterium isolated from marine sediment.</title>
        <authorList>
            <person name="Hirano S."/>
            <person name="Terahara T."/>
            <person name="Mori K."/>
            <person name="Hamada M."/>
            <person name="Matsumoto R."/>
            <person name="Kobayashi T."/>
        </authorList>
    </citation>
    <scope>NUCLEOTIDE SEQUENCE</scope>
    <source>
        <strain evidence="1">SH18-1</strain>
    </source>
</reference>
<protein>
    <submittedName>
        <fullName evidence="1">Uncharacterized protein</fullName>
    </submittedName>
</protein>
<dbReference type="RefSeq" id="WP_281819779.1">
    <property type="nucleotide sequence ID" value="NZ_BRLB01000031.1"/>
</dbReference>
<organism evidence="1 2">
    <name type="scientific">Vallitalea longa</name>
    <dbReference type="NCBI Taxonomy" id="2936439"/>
    <lineage>
        <taxon>Bacteria</taxon>
        <taxon>Bacillati</taxon>
        <taxon>Bacillota</taxon>
        <taxon>Clostridia</taxon>
        <taxon>Lachnospirales</taxon>
        <taxon>Vallitaleaceae</taxon>
        <taxon>Vallitalea</taxon>
    </lineage>
</organism>
<gene>
    <name evidence="1" type="ORF">SH1V18_47770</name>
</gene>
<proteinExistence type="predicted"/>
<accession>A0A9W6DI62</accession>
<dbReference type="Gene3D" id="3.90.1210.10">
    <property type="entry name" value="Antifreeze-like/N-acetylneuraminic acid synthase C-terminal domain"/>
    <property type="match status" value="1"/>
</dbReference>